<name>A0A1M4N1Z1_9RHOB</name>
<dbReference type="Gene3D" id="1.10.760.10">
    <property type="entry name" value="Cytochrome c-like domain"/>
    <property type="match status" value="1"/>
</dbReference>
<dbReference type="EMBL" id="FMJB01000050">
    <property type="protein sequence ID" value="SCM68058.1"/>
    <property type="molecule type" value="Genomic_DNA"/>
</dbReference>
<evidence type="ECO:0000259" key="6">
    <source>
        <dbReference type="PROSITE" id="PS51007"/>
    </source>
</evidence>
<evidence type="ECO:0000256" key="4">
    <source>
        <dbReference type="PROSITE-ProRule" id="PRU00433"/>
    </source>
</evidence>
<keyword evidence="1 4" id="KW-0349">Heme</keyword>
<evidence type="ECO:0000256" key="1">
    <source>
        <dbReference type="ARBA" id="ARBA00022617"/>
    </source>
</evidence>
<dbReference type="RefSeq" id="WP_072706689.1">
    <property type="nucleotide sequence ID" value="NZ_FMJB01000050.1"/>
</dbReference>
<dbReference type="InterPro" id="IPR036909">
    <property type="entry name" value="Cyt_c-like_dom_sf"/>
</dbReference>
<dbReference type="InterPro" id="IPR009056">
    <property type="entry name" value="Cyt_c-like_dom"/>
</dbReference>
<evidence type="ECO:0000313" key="8">
    <source>
        <dbReference type="Proteomes" id="UP000184085"/>
    </source>
</evidence>
<sequence length="232" mass="24508">MPKTISTLALGGAALALTATLALAHGDVTPQAVNTEGLPAVGEEWLSENPYREEAAGKDIWEKAIAIGDSGYNQNCARCHGLGVVSGGLAPDLRFLEAEEYGDEWYVERFQFGYTQNGITKMPAFGELLGQEAAWAIRTYIETRPDQDQIDELTPELLALRDKLAAMADGGEGDADAIHDELAEIAGGIETLSGAPVADSVASRAAHILEKGGDDAYHKAAETLTIGLSSAH</sequence>
<evidence type="ECO:0000256" key="3">
    <source>
        <dbReference type="ARBA" id="ARBA00023004"/>
    </source>
</evidence>
<dbReference type="Proteomes" id="UP000184085">
    <property type="component" value="Unassembled WGS sequence"/>
</dbReference>
<evidence type="ECO:0000256" key="2">
    <source>
        <dbReference type="ARBA" id="ARBA00022723"/>
    </source>
</evidence>
<keyword evidence="5" id="KW-0732">Signal</keyword>
<dbReference type="InterPro" id="IPR030991">
    <property type="entry name" value="c550_proteobact"/>
</dbReference>
<dbReference type="Pfam" id="PF13442">
    <property type="entry name" value="Cytochrome_CBB3"/>
    <property type="match status" value="1"/>
</dbReference>
<proteinExistence type="predicted"/>
<dbReference type="PROSITE" id="PS51007">
    <property type="entry name" value="CYTC"/>
    <property type="match status" value="1"/>
</dbReference>
<accession>A0A1M4N1Z1</accession>
<dbReference type="GO" id="GO:0046872">
    <property type="term" value="F:metal ion binding"/>
    <property type="evidence" value="ECO:0007669"/>
    <property type="project" value="UniProtKB-KW"/>
</dbReference>
<gene>
    <name evidence="7" type="primary">exaB</name>
    <name evidence="7" type="ORF">KARMA_2266</name>
</gene>
<keyword evidence="8" id="KW-1185">Reference proteome</keyword>
<organism evidence="7 8">
    <name type="scientific">Donghicola eburneus</name>
    <dbReference type="NCBI Taxonomy" id="393278"/>
    <lineage>
        <taxon>Bacteria</taxon>
        <taxon>Pseudomonadati</taxon>
        <taxon>Pseudomonadota</taxon>
        <taxon>Alphaproteobacteria</taxon>
        <taxon>Rhodobacterales</taxon>
        <taxon>Roseobacteraceae</taxon>
        <taxon>Donghicola</taxon>
    </lineage>
</organism>
<reference evidence="8" key="1">
    <citation type="submission" date="2016-09" db="EMBL/GenBank/DDBJ databases">
        <authorList>
            <person name="Wibberg D."/>
        </authorList>
    </citation>
    <scope>NUCLEOTIDE SEQUENCE [LARGE SCALE GENOMIC DNA]</scope>
</reference>
<keyword evidence="3 4" id="KW-0408">Iron</keyword>
<dbReference type="NCBIfam" id="TIGR04494">
    <property type="entry name" value="c550_PedF"/>
    <property type="match status" value="1"/>
</dbReference>
<feature type="chain" id="PRO_5009906711" evidence="5">
    <location>
        <begin position="25"/>
        <end position="232"/>
    </location>
</feature>
<feature type="signal peptide" evidence="5">
    <location>
        <begin position="1"/>
        <end position="24"/>
    </location>
</feature>
<evidence type="ECO:0000256" key="5">
    <source>
        <dbReference type="SAM" id="SignalP"/>
    </source>
</evidence>
<dbReference type="SUPFAM" id="SSF46626">
    <property type="entry name" value="Cytochrome c"/>
    <property type="match status" value="1"/>
</dbReference>
<dbReference type="GO" id="GO:0009055">
    <property type="term" value="F:electron transfer activity"/>
    <property type="evidence" value="ECO:0007669"/>
    <property type="project" value="InterPro"/>
</dbReference>
<dbReference type="GO" id="GO:0020037">
    <property type="term" value="F:heme binding"/>
    <property type="evidence" value="ECO:0007669"/>
    <property type="project" value="InterPro"/>
</dbReference>
<keyword evidence="2 4" id="KW-0479">Metal-binding</keyword>
<evidence type="ECO:0000313" key="7">
    <source>
        <dbReference type="EMBL" id="SCM68058.1"/>
    </source>
</evidence>
<feature type="domain" description="Cytochrome c" evidence="6">
    <location>
        <begin position="63"/>
        <end position="145"/>
    </location>
</feature>
<dbReference type="AlphaFoldDB" id="A0A1M4N1Z1"/>
<protein>
    <submittedName>
        <fullName evidence="7">Cytochrome c550</fullName>
    </submittedName>
</protein>